<keyword evidence="2" id="KW-1185">Reference proteome</keyword>
<proteinExistence type="predicted"/>
<reference evidence="1 2" key="1">
    <citation type="journal article" date="2022" name="bioRxiv">
        <title>The genome of the oomycete Peronosclerospora sorghi, a cosmopolitan pathogen of maize and sorghum, is inflated with dispersed pseudogenes.</title>
        <authorList>
            <person name="Fletcher K."/>
            <person name="Martin F."/>
            <person name="Isakeit T."/>
            <person name="Cavanaugh K."/>
            <person name="Magill C."/>
            <person name="Michelmore R."/>
        </authorList>
    </citation>
    <scope>NUCLEOTIDE SEQUENCE [LARGE SCALE GENOMIC DNA]</scope>
    <source>
        <strain evidence="1">P6</strain>
    </source>
</reference>
<accession>A0ACC0W9B5</accession>
<evidence type="ECO:0000313" key="1">
    <source>
        <dbReference type="EMBL" id="KAI9915337.1"/>
    </source>
</evidence>
<organism evidence="1 2">
    <name type="scientific">Peronosclerospora sorghi</name>
    <dbReference type="NCBI Taxonomy" id="230839"/>
    <lineage>
        <taxon>Eukaryota</taxon>
        <taxon>Sar</taxon>
        <taxon>Stramenopiles</taxon>
        <taxon>Oomycota</taxon>
        <taxon>Peronosporomycetes</taxon>
        <taxon>Peronosporales</taxon>
        <taxon>Peronosporaceae</taxon>
        <taxon>Peronosclerospora</taxon>
    </lineage>
</organism>
<gene>
    <name evidence="1" type="ORF">PsorP6_007108</name>
</gene>
<dbReference type="EMBL" id="CM047582">
    <property type="protein sequence ID" value="KAI9915337.1"/>
    <property type="molecule type" value="Genomic_DNA"/>
</dbReference>
<sequence>MNEAKLNQVPTACVLACAGTVLNNTGNLTNIAFGWKIDGACLEKELGIKQVKLINDFVAMATAF</sequence>
<protein>
    <submittedName>
        <fullName evidence="1">Uncharacterized protein</fullName>
    </submittedName>
</protein>
<evidence type="ECO:0000313" key="2">
    <source>
        <dbReference type="Proteomes" id="UP001163321"/>
    </source>
</evidence>
<comment type="caution">
    <text evidence="1">The sequence shown here is derived from an EMBL/GenBank/DDBJ whole genome shotgun (WGS) entry which is preliminary data.</text>
</comment>
<dbReference type="Proteomes" id="UP001163321">
    <property type="component" value="Chromosome 3"/>
</dbReference>
<name>A0ACC0W9B5_9STRA</name>